<dbReference type="InterPro" id="IPR051536">
    <property type="entry name" value="UDG_Type-4/5"/>
</dbReference>
<dbReference type="SUPFAM" id="SSF52141">
    <property type="entry name" value="Uracil-DNA glycosylase-like"/>
    <property type="match status" value="1"/>
</dbReference>
<dbReference type="InterPro" id="IPR023875">
    <property type="entry name" value="DNA_repair_put"/>
</dbReference>
<feature type="compositionally biased region" description="Low complexity" evidence="10">
    <location>
        <begin position="276"/>
        <end position="289"/>
    </location>
</feature>
<dbReference type="Pfam" id="PF13566">
    <property type="entry name" value="DUF4130"/>
    <property type="match status" value="1"/>
</dbReference>
<dbReference type="Proteomes" id="UP000244060">
    <property type="component" value="Unassembled WGS sequence"/>
</dbReference>
<evidence type="ECO:0000256" key="9">
    <source>
        <dbReference type="ARBA" id="ARBA00023204"/>
    </source>
</evidence>
<dbReference type="GO" id="GO:0097506">
    <property type="term" value="F:deaminated base DNA N-glycosylase activity"/>
    <property type="evidence" value="ECO:0007669"/>
    <property type="project" value="UniProtKB-ARBA"/>
</dbReference>
<evidence type="ECO:0000259" key="11">
    <source>
        <dbReference type="SMART" id="SM00986"/>
    </source>
</evidence>
<name>A0A2T5KC49_9RHOB</name>
<keyword evidence="3" id="KW-0004">4Fe-4S</keyword>
<dbReference type="GO" id="GO:0046872">
    <property type="term" value="F:metal ion binding"/>
    <property type="evidence" value="ECO:0007669"/>
    <property type="project" value="UniProtKB-KW"/>
</dbReference>
<dbReference type="NCBIfam" id="TIGR03914">
    <property type="entry name" value="UDG_fam_dom"/>
    <property type="match status" value="1"/>
</dbReference>
<feature type="region of interest" description="Disordered" evidence="10">
    <location>
        <begin position="255"/>
        <end position="289"/>
    </location>
</feature>
<sequence length="485" mass="53525">MPEVVLPRLGTVAAWRTEARRLARAGIPAEAVVWRIGAGEPDLFASEPARASAPPREIRLPREAVEVIETALCHADPERFARSYALLLRLADGSVRWGDRSDPALRRLLAQEKTVRREIHKMHAFVRFRELPATGTRRTFAAWFEPDHPVEEAAAPFFTRRFGDMDWAIVTPEVTSRFVNGTLEHVLTEDRTPPPPDGTEDLWRTYYANIFNPARLMVKAMQSEMPKRYWKNLPEAGLIPDLIRGAAGRAAAMQAAAPTEPPARTAAMARRREAAAEGSARRAGAGEPAALPQAKAEAEACRRCGLWAHATQVVFGEGPPRARMMMVGEQPGDREDLAGRPFVGPAGQLLDEEATAAGLDRSTLYVTNAVKHFKFSPRGKRRIHQKPDAGEVTACRWWLDLERDLVRPRLIVAMGATALASLTGTGAGILRRRGTVERLEDGTPVFVTVHPSYILRLPDAAAQTEERRRFRADLAAAHALLGTLD</sequence>
<feature type="compositionally biased region" description="Low complexity" evidence="10">
    <location>
        <begin position="255"/>
        <end position="268"/>
    </location>
</feature>
<proteinExistence type="inferred from homology"/>
<evidence type="ECO:0000256" key="5">
    <source>
        <dbReference type="ARBA" id="ARBA00022763"/>
    </source>
</evidence>
<organism evidence="12 13">
    <name type="scientific">Cereibacter azotoformans</name>
    <dbReference type="NCBI Taxonomy" id="43057"/>
    <lineage>
        <taxon>Bacteria</taxon>
        <taxon>Pseudomonadati</taxon>
        <taxon>Pseudomonadota</taxon>
        <taxon>Alphaproteobacteria</taxon>
        <taxon>Rhodobacterales</taxon>
        <taxon>Paracoccaceae</taxon>
        <taxon>Cereibacter</taxon>
    </lineage>
</organism>
<dbReference type="NCBIfam" id="TIGR03915">
    <property type="entry name" value="SAM_7_link_chp"/>
    <property type="match status" value="1"/>
</dbReference>
<dbReference type="InterPro" id="IPR005273">
    <property type="entry name" value="Ura-DNA_glyco_family4"/>
</dbReference>
<dbReference type="PANTHER" id="PTHR33693:SF9">
    <property type="entry name" value="TYPE-4 URACIL-DNA GLYCOSYLASE"/>
    <property type="match status" value="1"/>
</dbReference>
<evidence type="ECO:0000256" key="7">
    <source>
        <dbReference type="ARBA" id="ARBA00023004"/>
    </source>
</evidence>
<keyword evidence="7" id="KW-0408">Iron</keyword>
<dbReference type="Pfam" id="PF03167">
    <property type="entry name" value="UDG"/>
    <property type="match status" value="1"/>
</dbReference>
<keyword evidence="4" id="KW-0479">Metal-binding</keyword>
<reference evidence="12 13" key="1">
    <citation type="submission" date="2018-04" db="EMBL/GenBank/DDBJ databases">
        <title>Genomic Encyclopedia of Type Strains, Phase III (KMG-III): the genomes of soil and plant-associated and newly described type strains.</title>
        <authorList>
            <person name="Whitman W."/>
        </authorList>
    </citation>
    <scope>NUCLEOTIDE SEQUENCE [LARGE SCALE GENOMIC DNA]</scope>
    <source>
        <strain evidence="12 13">KA25</strain>
    </source>
</reference>
<dbReference type="RefSeq" id="WP_108220359.1">
    <property type="nucleotide sequence ID" value="NZ_CP090021.1"/>
</dbReference>
<comment type="caution">
    <text evidence="12">The sequence shown here is derived from an EMBL/GenBank/DDBJ whole genome shotgun (WGS) entry which is preliminary data.</text>
</comment>
<feature type="domain" description="Uracil-DNA glycosylase-like" evidence="11">
    <location>
        <begin position="315"/>
        <end position="475"/>
    </location>
</feature>
<evidence type="ECO:0000256" key="2">
    <source>
        <dbReference type="ARBA" id="ARBA00019403"/>
    </source>
</evidence>
<evidence type="ECO:0000256" key="1">
    <source>
        <dbReference type="ARBA" id="ARBA00006521"/>
    </source>
</evidence>
<keyword evidence="9" id="KW-0234">DNA repair</keyword>
<dbReference type="GO" id="GO:0051539">
    <property type="term" value="F:4 iron, 4 sulfur cluster binding"/>
    <property type="evidence" value="ECO:0007669"/>
    <property type="project" value="UniProtKB-KW"/>
</dbReference>
<evidence type="ECO:0000256" key="4">
    <source>
        <dbReference type="ARBA" id="ARBA00022723"/>
    </source>
</evidence>
<evidence type="ECO:0000256" key="6">
    <source>
        <dbReference type="ARBA" id="ARBA00022801"/>
    </source>
</evidence>
<dbReference type="SMART" id="SM00986">
    <property type="entry name" value="UDG"/>
    <property type="match status" value="1"/>
</dbReference>
<gene>
    <name evidence="12" type="ORF">C8J28_103115</name>
</gene>
<keyword evidence="13" id="KW-1185">Reference proteome</keyword>
<evidence type="ECO:0000313" key="12">
    <source>
        <dbReference type="EMBL" id="PTR19989.1"/>
    </source>
</evidence>
<dbReference type="Gene3D" id="3.40.470.10">
    <property type="entry name" value="Uracil-DNA glycosylase-like domain"/>
    <property type="match status" value="1"/>
</dbReference>
<dbReference type="CDD" id="cd10030">
    <property type="entry name" value="UDG-F4_TTUDGA_SPO1dp_like"/>
    <property type="match status" value="1"/>
</dbReference>
<dbReference type="PANTHER" id="PTHR33693">
    <property type="entry name" value="TYPE-5 URACIL-DNA GLYCOSYLASE"/>
    <property type="match status" value="1"/>
</dbReference>
<dbReference type="InterPro" id="IPR005122">
    <property type="entry name" value="Uracil-DNA_glycosylase-like"/>
</dbReference>
<dbReference type="GO" id="GO:0006281">
    <property type="term" value="P:DNA repair"/>
    <property type="evidence" value="ECO:0007669"/>
    <property type="project" value="UniProtKB-KW"/>
</dbReference>
<dbReference type="AlphaFoldDB" id="A0A2T5KC49"/>
<keyword evidence="8" id="KW-0411">Iron-sulfur</keyword>
<dbReference type="EMBL" id="QAOT01000003">
    <property type="protein sequence ID" value="PTR19989.1"/>
    <property type="molecule type" value="Genomic_DNA"/>
</dbReference>
<keyword evidence="6" id="KW-0378">Hydrolase</keyword>
<dbReference type="OrthoDB" id="5290748at2"/>
<dbReference type="SMART" id="SM00987">
    <property type="entry name" value="UreE_C"/>
    <property type="match status" value="1"/>
</dbReference>
<evidence type="ECO:0000256" key="10">
    <source>
        <dbReference type="SAM" id="MobiDB-lite"/>
    </source>
</evidence>
<evidence type="ECO:0000256" key="8">
    <source>
        <dbReference type="ARBA" id="ARBA00023014"/>
    </source>
</evidence>
<dbReference type="InterPro" id="IPR025404">
    <property type="entry name" value="DUF4130"/>
</dbReference>
<comment type="similarity">
    <text evidence="1">Belongs to the uracil-DNA glycosylase (UDG) superfamily. Type 4 (UDGa) family.</text>
</comment>
<protein>
    <recommendedName>
        <fullName evidence="2">Type-4 uracil-DNA glycosylase</fullName>
    </recommendedName>
</protein>
<dbReference type="InterPro" id="IPR036895">
    <property type="entry name" value="Uracil-DNA_glycosylase-like_sf"/>
</dbReference>
<evidence type="ECO:0000313" key="13">
    <source>
        <dbReference type="Proteomes" id="UP000244060"/>
    </source>
</evidence>
<accession>A0A2T5KC49</accession>
<evidence type="ECO:0000256" key="3">
    <source>
        <dbReference type="ARBA" id="ARBA00022485"/>
    </source>
</evidence>
<keyword evidence="5" id="KW-0227">DNA damage</keyword>